<dbReference type="PROSITE" id="PS50088">
    <property type="entry name" value="ANK_REPEAT"/>
    <property type="match status" value="1"/>
</dbReference>
<feature type="signal peptide" evidence="2">
    <location>
        <begin position="1"/>
        <end position="22"/>
    </location>
</feature>
<evidence type="ECO:0000259" key="3">
    <source>
        <dbReference type="Pfam" id="PF13360"/>
    </source>
</evidence>
<dbReference type="InterPro" id="IPR002110">
    <property type="entry name" value="Ankyrin_rpt"/>
</dbReference>
<proteinExistence type="predicted"/>
<evidence type="ECO:0000313" key="5">
    <source>
        <dbReference type="Proteomes" id="UP000676194"/>
    </source>
</evidence>
<dbReference type="Gene3D" id="1.25.40.20">
    <property type="entry name" value="Ankyrin repeat-containing domain"/>
    <property type="match status" value="1"/>
</dbReference>
<dbReference type="Pfam" id="PF12796">
    <property type="entry name" value="Ank_2"/>
    <property type="match status" value="1"/>
</dbReference>
<dbReference type="Pfam" id="PF13360">
    <property type="entry name" value="PQQ_2"/>
    <property type="match status" value="1"/>
</dbReference>
<dbReference type="AlphaFoldDB" id="A0A8E6B431"/>
<dbReference type="InterPro" id="IPR011047">
    <property type="entry name" value="Quinoprotein_ADH-like_sf"/>
</dbReference>
<feature type="chain" id="PRO_5034395492" evidence="2">
    <location>
        <begin position="23"/>
        <end position="708"/>
    </location>
</feature>
<dbReference type="PANTHER" id="PTHR34512:SF30">
    <property type="entry name" value="OUTER MEMBRANE PROTEIN ASSEMBLY FACTOR BAMB"/>
    <property type="match status" value="1"/>
</dbReference>
<sequence length="708" mass="76826">MKHRIPLLSLLSLLGICMSLSAADPQREALWAAVRSNKLKEIQAALDKGVDVNAVNEYGVSALWIAAGKGNQEVIELLVKRGADVNSRDLIWYQTPLSSAVSGRHLKAAEFLIKSGAKDTDAAFRTASVFGNLKMLEAILALTKPSQETLDACLFSASTGTDKELKEILTKAGAKPLPAASEADRKAFEKLAGTYESEAGFKISFAAKEAGLTASNGYLKPIGNNTFQPLGVPTSSYTFELKDGEVTKVTMRNFTAAYDLYRFKAPTVKATPAPAVGSAKVSTALNWPSFRGPSGTGLADTQSPPITWDVKKGENVRWKTPIPGLGHSCPVVWGNRVFVTTAVSSGQTDPKIRVGNYGDVASVNDVSKHTWQVLCLDRDSGEILWTRTAYEGVPKIKRHLKGSQANCTPAVDGNHIVACFGSEGLYCYNFEGKLLWKRDLSTLDSSFSLDQEYEWGFANSPVIHDNLCILQCDLSHDSFIAGFSLEDGSKVWSTPRDEIPSWSSPVIWKNSQRTEIVTNASQFARAYDPKTGAELWRLAKKSEATIPAPVVGKDVVYISSGNRPIQPIIAIKAGAAGDISLKDKEETNASIIWSKMRGGPYMPTPILYKDYFYTCSNSGVLACYEAATGKEMYKERMGGISYTASPVAADGRLYFCSEQGEIRVVKAGKEFELLAVNPLDDFVMATPAISNGALIVRSQHFLWSLGGK</sequence>
<keyword evidence="1" id="KW-0040">ANK repeat</keyword>
<organism evidence="4 5">
    <name type="scientific">Telmatocola sphagniphila</name>
    <dbReference type="NCBI Taxonomy" id="1123043"/>
    <lineage>
        <taxon>Bacteria</taxon>
        <taxon>Pseudomonadati</taxon>
        <taxon>Planctomycetota</taxon>
        <taxon>Planctomycetia</taxon>
        <taxon>Gemmatales</taxon>
        <taxon>Gemmataceae</taxon>
    </lineage>
</organism>
<dbReference type="SMART" id="SM00248">
    <property type="entry name" value="ANK"/>
    <property type="match status" value="3"/>
</dbReference>
<feature type="repeat" description="ANK" evidence="1">
    <location>
        <begin position="58"/>
        <end position="90"/>
    </location>
</feature>
<evidence type="ECO:0000256" key="1">
    <source>
        <dbReference type="PROSITE-ProRule" id="PRU00023"/>
    </source>
</evidence>
<dbReference type="Gene3D" id="2.40.10.480">
    <property type="match status" value="1"/>
</dbReference>
<dbReference type="InterPro" id="IPR036770">
    <property type="entry name" value="Ankyrin_rpt-contain_sf"/>
</dbReference>
<keyword evidence="2" id="KW-0732">Signal</keyword>
<evidence type="ECO:0000313" key="4">
    <source>
        <dbReference type="EMBL" id="QVL31064.1"/>
    </source>
</evidence>
<dbReference type="SUPFAM" id="SSF48403">
    <property type="entry name" value="Ankyrin repeat"/>
    <property type="match status" value="1"/>
</dbReference>
<dbReference type="SUPFAM" id="SSF50998">
    <property type="entry name" value="Quinoprotein alcohol dehydrogenase-like"/>
    <property type="match status" value="1"/>
</dbReference>
<dbReference type="SMART" id="SM00564">
    <property type="entry name" value="PQQ"/>
    <property type="match status" value="4"/>
</dbReference>
<dbReference type="InterPro" id="IPR015943">
    <property type="entry name" value="WD40/YVTN_repeat-like_dom_sf"/>
</dbReference>
<dbReference type="PROSITE" id="PS50297">
    <property type="entry name" value="ANK_REP_REGION"/>
    <property type="match status" value="1"/>
</dbReference>
<evidence type="ECO:0000256" key="2">
    <source>
        <dbReference type="SAM" id="SignalP"/>
    </source>
</evidence>
<dbReference type="EMBL" id="CP074694">
    <property type="protein sequence ID" value="QVL31064.1"/>
    <property type="molecule type" value="Genomic_DNA"/>
</dbReference>
<dbReference type="InterPro" id="IPR018391">
    <property type="entry name" value="PQQ_b-propeller_rpt"/>
</dbReference>
<dbReference type="Gene3D" id="2.130.10.10">
    <property type="entry name" value="YVTN repeat-like/Quinoprotein amine dehydrogenase"/>
    <property type="match status" value="1"/>
</dbReference>
<protein>
    <submittedName>
        <fullName evidence="4">PQQ-binding-like beta-propeller repeat protein</fullName>
    </submittedName>
</protein>
<keyword evidence="5" id="KW-1185">Reference proteome</keyword>
<dbReference type="Proteomes" id="UP000676194">
    <property type="component" value="Chromosome"/>
</dbReference>
<dbReference type="PANTHER" id="PTHR34512">
    <property type="entry name" value="CELL SURFACE PROTEIN"/>
    <property type="match status" value="1"/>
</dbReference>
<dbReference type="KEGG" id="tsph:KIH39_19760"/>
<gene>
    <name evidence="4" type="ORF">KIH39_19760</name>
</gene>
<reference evidence="4" key="1">
    <citation type="submission" date="2021-05" db="EMBL/GenBank/DDBJ databases">
        <title>Complete genome sequence of the cellulolytic planctomycete Telmatocola sphagniphila SP2T and characterization of the first cellulase from planctomycetes.</title>
        <authorList>
            <person name="Rakitin A.L."/>
            <person name="Beletsky A.V."/>
            <person name="Naumoff D.G."/>
            <person name="Kulichevskaya I.S."/>
            <person name="Mardanov A.V."/>
            <person name="Ravin N.V."/>
            <person name="Dedysh S.N."/>
        </authorList>
    </citation>
    <scope>NUCLEOTIDE SEQUENCE</scope>
    <source>
        <strain evidence="4">SP2T</strain>
    </source>
</reference>
<dbReference type="InterPro" id="IPR002372">
    <property type="entry name" value="PQQ_rpt_dom"/>
</dbReference>
<dbReference type="RefSeq" id="WP_213494945.1">
    <property type="nucleotide sequence ID" value="NZ_CP074694.1"/>
</dbReference>
<feature type="domain" description="Pyrrolo-quinoline quinone repeat" evidence="3">
    <location>
        <begin position="373"/>
        <end position="564"/>
    </location>
</feature>
<name>A0A8E6B431_9BACT</name>
<accession>A0A8E6B431</accession>